<evidence type="ECO:0000313" key="2">
    <source>
        <dbReference type="EMBL" id="KEY18718.1"/>
    </source>
</evidence>
<name>A0A448NRM8_9FLAO</name>
<evidence type="ECO:0000313" key="5">
    <source>
        <dbReference type="Proteomes" id="UP000270036"/>
    </source>
</evidence>
<dbReference type="KEGG" id="cant:NCTC13489_01643"/>
<dbReference type="STRING" id="266748.HY04_09565"/>
<evidence type="ECO:0000256" key="1">
    <source>
        <dbReference type="SAM" id="SignalP"/>
    </source>
</evidence>
<dbReference type="Proteomes" id="UP000028349">
    <property type="component" value="Unassembled WGS sequence"/>
</dbReference>
<dbReference type="AlphaFoldDB" id="A0A448NRM8"/>
<sequence>MKHTLLLLSLLISIFTFGQQTQPEKIKINAGLEFRIVPYFFTKTDGAYISNYAYTKNVSKHLSGNSVNVEIEYFFLKSTTIGIAQSFRYDQLYTDLPINNRPDYSVTSPKMRFIADTDIQLKHYFPLKKPNQYIIANLGYSFMNNNTSFTVNEVLERDINGYPIFGRSGEIDWQFQAYKIGIGYKYKKIEATVGAYLAEKHSFEGYTSSGFAVPFLKLNYNITKF</sequence>
<feature type="chain" id="PRO_5019276050" description="Outer membrane protein beta-barrel domain-containing protein" evidence="1">
    <location>
        <begin position="19"/>
        <end position="225"/>
    </location>
</feature>
<keyword evidence="1" id="KW-0732">Signal</keyword>
<dbReference type="Proteomes" id="UP000270036">
    <property type="component" value="Chromosome"/>
</dbReference>
<dbReference type="EMBL" id="LR134441">
    <property type="protein sequence ID" value="VEH99659.1"/>
    <property type="molecule type" value="Genomic_DNA"/>
</dbReference>
<organism evidence="3 5">
    <name type="scientific">Kaistella antarctica</name>
    <dbReference type="NCBI Taxonomy" id="266748"/>
    <lineage>
        <taxon>Bacteria</taxon>
        <taxon>Pseudomonadati</taxon>
        <taxon>Bacteroidota</taxon>
        <taxon>Flavobacteriia</taxon>
        <taxon>Flavobacteriales</taxon>
        <taxon>Weeksellaceae</taxon>
        <taxon>Chryseobacterium group</taxon>
        <taxon>Kaistella</taxon>
    </lineage>
</organism>
<reference evidence="2 4" key="1">
    <citation type="submission" date="2014-07" db="EMBL/GenBank/DDBJ databases">
        <authorList>
            <person name="Pisani N.G."/>
            <person name="Newman J.D."/>
        </authorList>
    </citation>
    <scope>NUCLEOTIDE SEQUENCE [LARGE SCALE GENOMIC DNA]</scope>
    <source>
        <strain evidence="2 4">LMG 24720</strain>
    </source>
</reference>
<dbReference type="RefSeq" id="WP_034719213.1">
    <property type="nucleotide sequence ID" value="NZ_FOIX01000004.1"/>
</dbReference>
<evidence type="ECO:0000313" key="4">
    <source>
        <dbReference type="Proteomes" id="UP000028349"/>
    </source>
</evidence>
<keyword evidence="4" id="KW-1185">Reference proteome</keyword>
<evidence type="ECO:0008006" key="6">
    <source>
        <dbReference type="Google" id="ProtNLM"/>
    </source>
</evidence>
<proteinExistence type="predicted"/>
<accession>A0A448NRM8</accession>
<evidence type="ECO:0000313" key="3">
    <source>
        <dbReference type="EMBL" id="VEH99659.1"/>
    </source>
</evidence>
<dbReference type="OrthoDB" id="9940348at2"/>
<protein>
    <recommendedName>
        <fullName evidence="6">Outer membrane protein beta-barrel domain-containing protein</fullName>
    </recommendedName>
</protein>
<gene>
    <name evidence="2" type="ORF">HY04_09565</name>
    <name evidence="3" type="ORF">NCTC13489_01643</name>
</gene>
<reference evidence="3 5" key="2">
    <citation type="submission" date="2018-12" db="EMBL/GenBank/DDBJ databases">
        <authorList>
            <consortium name="Pathogen Informatics"/>
        </authorList>
    </citation>
    <scope>NUCLEOTIDE SEQUENCE [LARGE SCALE GENOMIC DNA]</scope>
    <source>
        <strain evidence="3 5">NCTC13489</strain>
    </source>
</reference>
<feature type="signal peptide" evidence="1">
    <location>
        <begin position="1"/>
        <end position="18"/>
    </location>
</feature>
<dbReference type="EMBL" id="JPEP01000002">
    <property type="protein sequence ID" value="KEY18718.1"/>
    <property type="molecule type" value="Genomic_DNA"/>
</dbReference>